<evidence type="ECO:0000256" key="5">
    <source>
        <dbReference type="ARBA" id="ARBA00023242"/>
    </source>
</evidence>
<evidence type="ECO:0000313" key="7">
    <source>
        <dbReference type="EMBL" id="VFQ72747.1"/>
    </source>
</evidence>
<organism evidence="7 8">
    <name type="scientific">Cuscuta campestris</name>
    <dbReference type="NCBI Taxonomy" id="132261"/>
    <lineage>
        <taxon>Eukaryota</taxon>
        <taxon>Viridiplantae</taxon>
        <taxon>Streptophyta</taxon>
        <taxon>Embryophyta</taxon>
        <taxon>Tracheophyta</taxon>
        <taxon>Spermatophyta</taxon>
        <taxon>Magnoliopsida</taxon>
        <taxon>eudicotyledons</taxon>
        <taxon>Gunneridae</taxon>
        <taxon>Pentapetalae</taxon>
        <taxon>asterids</taxon>
        <taxon>lamiids</taxon>
        <taxon>Solanales</taxon>
        <taxon>Convolvulaceae</taxon>
        <taxon>Cuscuteae</taxon>
        <taxon>Cuscuta</taxon>
        <taxon>Cuscuta subgen. Grammica</taxon>
        <taxon>Cuscuta sect. Cleistogrammica</taxon>
    </lineage>
</organism>
<sequence length="232" mass="25606">MAGLRLVTVRTSAGEPVLDAGTGEELAHALPAVSLVLGNHPPLSPGTLYVTTRQVVWLSDTDKEKGYAVDFCHISLHAVSRDPEAYPSPCIYAQIDNGDDDDNESGSSDSDPNETLELSRITEFRLVPSDSNQVEELFEIFCECAELNPEPIEEEEQEHNWIFSADQLQNEPADDDESEWMVLQNGSNSIGCSNGDDLSHTVLQLQINDNRFEDAEEMDSEDINQQHRAATG</sequence>
<comment type="subcellular location">
    <subcellularLocation>
        <location evidence="2">Cytoplasm</location>
    </subcellularLocation>
    <subcellularLocation>
        <location evidence="1">Nucleus</location>
    </subcellularLocation>
</comment>
<evidence type="ECO:0008006" key="9">
    <source>
        <dbReference type="Google" id="ProtNLM"/>
    </source>
</evidence>
<reference evidence="7 8" key="1">
    <citation type="submission" date="2018-04" db="EMBL/GenBank/DDBJ databases">
        <authorList>
            <person name="Vogel A."/>
        </authorList>
    </citation>
    <scope>NUCLEOTIDE SEQUENCE [LARGE SCALE GENOMIC DNA]</scope>
</reference>
<proteinExistence type="inferred from homology"/>
<gene>
    <name evidence="7" type="ORF">CCAM_LOCUS14523</name>
</gene>
<dbReference type="GO" id="GO:0045292">
    <property type="term" value="P:mRNA cis splicing, via spliceosome"/>
    <property type="evidence" value="ECO:0007669"/>
    <property type="project" value="TreeGrafter"/>
</dbReference>
<dbReference type="Proteomes" id="UP000595140">
    <property type="component" value="Unassembled WGS sequence"/>
</dbReference>
<dbReference type="InterPro" id="IPR003521">
    <property type="entry name" value="ICln"/>
</dbReference>
<dbReference type="GO" id="GO:0005829">
    <property type="term" value="C:cytosol"/>
    <property type="evidence" value="ECO:0007669"/>
    <property type="project" value="InterPro"/>
</dbReference>
<dbReference type="PRINTS" id="PR01348">
    <property type="entry name" value="ICLNCHANNEL"/>
</dbReference>
<evidence type="ECO:0000256" key="1">
    <source>
        <dbReference type="ARBA" id="ARBA00004123"/>
    </source>
</evidence>
<dbReference type="Pfam" id="PF03517">
    <property type="entry name" value="Voldacs"/>
    <property type="match status" value="1"/>
</dbReference>
<dbReference type="OrthoDB" id="19714at2759"/>
<accession>A0A484L8P7</accession>
<comment type="similarity">
    <text evidence="3">Belongs to the pICln (TC 1.A.47) family.</text>
</comment>
<evidence type="ECO:0000256" key="4">
    <source>
        <dbReference type="ARBA" id="ARBA00022490"/>
    </source>
</evidence>
<keyword evidence="8" id="KW-1185">Reference proteome</keyword>
<keyword evidence="5" id="KW-0539">Nucleus</keyword>
<dbReference type="Gene3D" id="2.30.29.30">
    <property type="entry name" value="Pleckstrin-homology domain (PH domain)/Phosphotyrosine-binding domain (PTB)"/>
    <property type="match status" value="1"/>
</dbReference>
<evidence type="ECO:0000256" key="2">
    <source>
        <dbReference type="ARBA" id="ARBA00004496"/>
    </source>
</evidence>
<keyword evidence="4" id="KW-0963">Cytoplasm</keyword>
<dbReference type="GO" id="GO:0005886">
    <property type="term" value="C:plasma membrane"/>
    <property type="evidence" value="ECO:0007669"/>
    <property type="project" value="InterPro"/>
</dbReference>
<protein>
    <recommendedName>
        <fullName evidence="9">Chloride conductance regulatory protein ICln</fullName>
    </recommendedName>
</protein>
<name>A0A484L8P7_9ASTE</name>
<dbReference type="GO" id="GO:0006884">
    <property type="term" value="P:cell volume homeostasis"/>
    <property type="evidence" value="ECO:0007669"/>
    <property type="project" value="InterPro"/>
</dbReference>
<dbReference type="InterPro" id="IPR011993">
    <property type="entry name" value="PH-like_dom_sf"/>
</dbReference>
<dbReference type="GO" id="GO:0000387">
    <property type="term" value="P:spliceosomal snRNP assembly"/>
    <property type="evidence" value="ECO:0007669"/>
    <property type="project" value="InterPro"/>
</dbReference>
<evidence type="ECO:0000256" key="3">
    <source>
        <dbReference type="ARBA" id="ARBA00007054"/>
    </source>
</evidence>
<evidence type="ECO:0000313" key="8">
    <source>
        <dbReference type="Proteomes" id="UP000595140"/>
    </source>
</evidence>
<dbReference type="GO" id="GO:0005681">
    <property type="term" value="C:spliceosomal complex"/>
    <property type="evidence" value="ECO:0007669"/>
    <property type="project" value="TreeGrafter"/>
</dbReference>
<dbReference type="GO" id="GO:0006821">
    <property type="term" value="P:chloride transport"/>
    <property type="evidence" value="ECO:0007669"/>
    <property type="project" value="InterPro"/>
</dbReference>
<dbReference type="GO" id="GO:0034715">
    <property type="term" value="C:pICln-Sm protein complex"/>
    <property type="evidence" value="ECO:0007669"/>
    <property type="project" value="InterPro"/>
</dbReference>
<evidence type="ECO:0000256" key="6">
    <source>
        <dbReference type="SAM" id="MobiDB-lite"/>
    </source>
</evidence>
<dbReference type="AlphaFoldDB" id="A0A484L8P7"/>
<dbReference type="GO" id="GO:0034709">
    <property type="term" value="C:methylosome"/>
    <property type="evidence" value="ECO:0007669"/>
    <property type="project" value="InterPro"/>
</dbReference>
<dbReference type="PANTHER" id="PTHR21399">
    <property type="entry name" value="CHLORIDE CONDUCTANCE REGULATORY PROTEIN ICLN"/>
    <property type="match status" value="1"/>
</dbReference>
<dbReference type="PANTHER" id="PTHR21399:SF0">
    <property type="entry name" value="METHYLOSOME SUBUNIT PICLN"/>
    <property type="match status" value="1"/>
</dbReference>
<dbReference type="InterPro" id="IPR039924">
    <property type="entry name" value="ICln/Lot5/Saf5"/>
</dbReference>
<dbReference type="EMBL" id="OOIL02001116">
    <property type="protein sequence ID" value="VFQ72747.1"/>
    <property type="molecule type" value="Genomic_DNA"/>
</dbReference>
<feature type="region of interest" description="Disordered" evidence="6">
    <location>
        <begin position="93"/>
        <end position="116"/>
    </location>
</feature>